<sequence length="395" mass="46121">MNSKKYFVLFTQLLVFLATSTIFASADGEVQFEKIQFSFDSLGNLSQTHKAIYNNDHLLLFGEQVDYDSKYDQHRNSILSGTYVMDVDLNTLTARKVLFPLLESTIFMEEKIFVYKNDVFMIIYNTNWYFKYRSLYKWLNDSWVAMKFKTADIQFRMLFRYVEIHITQSDSDTVIFTTSLLGENMVIFSKFTENDEDVGYMLTRFYATDELPLPSSHVLFTGLKGENLSSIMEMKYGTYHWVPDTIIEVNPNNETFVEINIQGDVPNWAFSGPRYVFQRQDKLLLASGTELIGIDQHKQSRDIWILNLSSYTYAQLPVQLPEEAMSYKMCAAFDVEKSIYYVIDVDAASLRHTNSPVPDDRLHHQDYGCSTRVAVHFQSREQLRRRTCNDANYFK</sequence>
<gene>
    <name evidence="2" type="ORF">T10_1831</name>
</gene>
<organism evidence="2 3">
    <name type="scientific">Trichinella papuae</name>
    <dbReference type="NCBI Taxonomy" id="268474"/>
    <lineage>
        <taxon>Eukaryota</taxon>
        <taxon>Metazoa</taxon>
        <taxon>Ecdysozoa</taxon>
        <taxon>Nematoda</taxon>
        <taxon>Enoplea</taxon>
        <taxon>Dorylaimia</taxon>
        <taxon>Trichinellida</taxon>
        <taxon>Trichinellidae</taxon>
        <taxon>Trichinella</taxon>
    </lineage>
</organism>
<protein>
    <submittedName>
        <fullName evidence="2">Uncharacterized protein</fullName>
    </submittedName>
</protein>
<feature type="chain" id="PRO_5006883116" evidence="1">
    <location>
        <begin position="29"/>
        <end position="395"/>
    </location>
</feature>
<proteinExistence type="predicted"/>
<evidence type="ECO:0000256" key="1">
    <source>
        <dbReference type="SAM" id="SignalP"/>
    </source>
</evidence>
<reference evidence="2 3" key="1">
    <citation type="submission" date="2015-01" db="EMBL/GenBank/DDBJ databases">
        <title>Evolution of Trichinella species and genotypes.</title>
        <authorList>
            <person name="Korhonen P.K."/>
            <person name="Edoardo P."/>
            <person name="Giuseppe L.R."/>
            <person name="Gasser R.B."/>
        </authorList>
    </citation>
    <scope>NUCLEOTIDE SEQUENCE [LARGE SCALE GENOMIC DNA]</scope>
    <source>
        <strain evidence="2">ISS1980</strain>
    </source>
</reference>
<feature type="signal peptide" evidence="1">
    <location>
        <begin position="1"/>
        <end position="28"/>
    </location>
</feature>
<name>A0A0V1N5H0_9BILA</name>
<keyword evidence="1" id="KW-0732">Signal</keyword>
<evidence type="ECO:0000313" key="3">
    <source>
        <dbReference type="Proteomes" id="UP000054843"/>
    </source>
</evidence>
<accession>A0A0V1N5H0</accession>
<comment type="caution">
    <text evidence="2">The sequence shown here is derived from an EMBL/GenBank/DDBJ whole genome shotgun (WGS) entry which is preliminary data.</text>
</comment>
<dbReference type="AlphaFoldDB" id="A0A0V1N5H0"/>
<keyword evidence="3" id="KW-1185">Reference proteome</keyword>
<evidence type="ECO:0000313" key="2">
    <source>
        <dbReference type="EMBL" id="KRZ79151.1"/>
    </source>
</evidence>
<dbReference type="OrthoDB" id="5917210at2759"/>
<dbReference type="EMBL" id="JYDO01000008">
    <property type="protein sequence ID" value="KRZ79151.1"/>
    <property type="molecule type" value="Genomic_DNA"/>
</dbReference>
<dbReference type="Proteomes" id="UP000054843">
    <property type="component" value="Unassembled WGS sequence"/>
</dbReference>